<evidence type="ECO:0000256" key="6">
    <source>
        <dbReference type="ARBA" id="ARBA00023136"/>
    </source>
</evidence>
<feature type="transmembrane region" description="Helical" evidence="7">
    <location>
        <begin position="115"/>
        <end position="133"/>
    </location>
</feature>
<accession>A0A6J7ZWH9</accession>
<evidence type="ECO:0000256" key="1">
    <source>
        <dbReference type="ARBA" id="ARBA00004141"/>
    </source>
</evidence>
<feature type="transmembrane region" description="Helical" evidence="7">
    <location>
        <begin position="169"/>
        <end position="191"/>
    </location>
</feature>
<keyword evidence="6 7" id="KW-0472">Membrane</keyword>
<feature type="transmembrane region" description="Helical" evidence="7">
    <location>
        <begin position="304"/>
        <end position="321"/>
    </location>
</feature>
<feature type="transmembrane region" description="Helical" evidence="7">
    <location>
        <begin position="368"/>
        <end position="387"/>
    </location>
</feature>
<proteinExistence type="inferred from homology"/>
<keyword evidence="9" id="KW-1185">Reference proteome</keyword>
<comment type="similarity">
    <text evidence="2">Belongs to the CRT-like transporter family.</text>
</comment>
<evidence type="ECO:0000256" key="5">
    <source>
        <dbReference type="ARBA" id="ARBA00022989"/>
    </source>
</evidence>
<dbReference type="AlphaFoldDB" id="A0A6J7ZWH9"/>
<dbReference type="PANTHER" id="PTHR31326">
    <property type="entry name" value="PROTEIN CLT2, CHLOROPLASTIC"/>
    <property type="match status" value="1"/>
</dbReference>
<evidence type="ECO:0000256" key="2">
    <source>
        <dbReference type="ARBA" id="ARBA00006690"/>
    </source>
</evidence>
<feature type="transmembrane region" description="Helical" evidence="7">
    <location>
        <begin position="145"/>
        <end position="162"/>
    </location>
</feature>
<evidence type="ECO:0000313" key="8">
    <source>
        <dbReference type="EMBL" id="CAC5355547.1"/>
    </source>
</evidence>
<dbReference type="GO" id="GO:0016020">
    <property type="term" value="C:membrane"/>
    <property type="evidence" value="ECO:0007669"/>
    <property type="project" value="UniProtKB-SubCell"/>
</dbReference>
<dbReference type="Proteomes" id="UP000507470">
    <property type="component" value="Unassembled WGS sequence"/>
</dbReference>
<keyword evidence="4 7" id="KW-0812">Transmembrane</keyword>
<dbReference type="Pfam" id="PF08627">
    <property type="entry name" value="CRT-like"/>
    <property type="match status" value="1"/>
</dbReference>
<dbReference type="PANTHER" id="PTHR31326:SF1">
    <property type="entry name" value="PROTEIN CLT2, CHLOROPLASTIC"/>
    <property type="match status" value="1"/>
</dbReference>
<evidence type="ECO:0000256" key="4">
    <source>
        <dbReference type="ARBA" id="ARBA00022692"/>
    </source>
</evidence>
<gene>
    <name evidence="8" type="ORF">MCOR_218</name>
</gene>
<evidence type="ECO:0000313" key="9">
    <source>
        <dbReference type="Proteomes" id="UP000507470"/>
    </source>
</evidence>
<feature type="transmembrane region" description="Helical" evidence="7">
    <location>
        <begin position="43"/>
        <end position="62"/>
    </location>
</feature>
<sequence>MNNYERDPLLINSDGEKRSKLVKAAWSSGKTTKSRFSARTKNLLIAVMNVFSNVLMNVSLPVYAGTMEVIGSDIFVLLFITCCCIAVVFTLLTLFVKYSKIDSTATLRPTSSYKILFMMGLFTAMNGILVVYASPPNRTPPYLQGILQSSVIPFTVLLRLLILRKGISIVRGICTGIVLVGIFITIEPQIWGLDEDAGETGTKPESTGARILWPFCFLMGFLPVGLMNVFCEKELQKEEGQSFSFITWGQYFQTAIMFCFFWVDFVPGFGSSSSGKDFFHRLQRGLHCSFSTESSCNNLGGKAWLFYTGYTFGNLFQFLLIQYAEGAVYAVVVQALVSPIAALFWNLFQYNPQTDVFQYKPTMDTTTAFTFGGLLLIFPGVILYNYFSGKEASEKVLNQELEVHA</sequence>
<keyword evidence="5 7" id="KW-1133">Transmembrane helix</keyword>
<organism evidence="8 9">
    <name type="scientific">Mytilus coruscus</name>
    <name type="common">Sea mussel</name>
    <dbReference type="NCBI Taxonomy" id="42192"/>
    <lineage>
        <taxon>Eukaryota</taxon>
        <taxon>Metazoa</taxon>
        <taxon>Spiralia</taxon>
        <taxon>Lophotrochozoa</taxon>
        <taxon>Mollusca</taxon>
        <taxon>Bivalvia</taxon>
        <taxon>Autobranchia</taxon>
        <taxon>Pteriomorphia</taxon>
        <taxon>Mytilida</taxon>
        <taxon>Mytiloidea</taxon>
        <taxon>Mytilidae</taxon>
        <taxon>Mytilinae</taxon>
        <taxon>Mytilus</taxon>
    </lineage>
</organism>
<reference evidence="8 9" key="1">
    <citation type="submission" date="2020-06" db="EMBL/GenBank/DDBJ databases">
        <authorList>
            <person name="Li R."/>
            <person name="Bekaert M."/>
        </authorList>
    </citation>
    <scope>NUCLEOTIDE SEQUENCE [LARGE SCALE GENOMIC DNA]</scope>
    <source>
        <strain evidence="9">wild</strain>
    </source>
</reference>
<evidence type="ECO:0000256" key="7">
    <source>
        <dbReference type="SAM" id="Phobius"/>
    </source>
</evidence>
<protein>
    <submittedName>
        <fullName evidence="8">Uncharacterized protein</fullName>
    </submittedName>
</protein>
<feature type="transmembrane region" description="Helical" evidence="7">
    <location>
        <begin position="243"/>
        <end position="263"/>
    </location>
</feature>
<comment type="subcellular location">
    <subcellularLocation>
        <location evidence="1">Membrane</location>
        <topology evidence="1">Multi-pass membrane protein</topology>
    </subcellularLocation>
</comment>
<dbReference type="EMBL" id="CACVKT020000058">
    <property type="protein sequence ID" value="CAC5355547.1"/>
    <property type="molecule type" value="Genomic_DNA"/>
</dbReference>
<evidence type="ECO:0000256" key="3">
    <source>
        <dbReference type="ARBA" id="ARBA00022448"/>
    </source>
</evidence>
<feature type="transmembrane region" description="Helical" evidence="7">
    <location>
        <begin position="211"/>
        <end position="231"/>
    </location>
</feature>
<feature type="transmembrane region" description="Helical" evidence="7">
    <location>
        <begin position="328"/>
        <end position="348"/>
    </location>
</feature>
<dbReference type="InterPro" id="IPR013936">
    <property type="entry name" value="CRT-like"/>
</dbReference>
<name>A0A6J7ZWH9_MYTCO</name>
<keyword evidence="3" id="KW-0813">Transport</keyword>
<dbReference type="OrthoDB" id="6335830at2759"/>
<feature type="transmembrane region" description="Helical" evidence="7">
    <location>
        <begin position="74"/>
        <end position="95"/>
    </location>
</feature>